<feature type="signal peptide" evidence="2">
    <location>
        <begin position="1"/>
        <end position="21"/>
    </location>
</feature>
<organism evidence="3 4">
    <name type="scientific">Aquabacter spiritensis</name>
    <dbReference type="NCBI Taxonomy" id="933073"/>
    <lineage>
        <taxon>Bacteria</taxon>
        <taxon>Pseudomonadati</taxon>
        <taxon>Pseudomonadota</taxon>
        <taxon>Alphaproteobacteria</taxon>
        <taxon>Hyphomicrobiales</taxon>
        <taxon>Xanthobacteraceae</taxon>
        <taxon>Aquabacter</taxon>
    </lineage>
</organism>
<evidence type="ECO:0008006" key="5">
    <source>
        <dbReference type="Google" id="ProtNLM"/>
    </source>
</evidence>
<accession>A0A4R3M4C8</accession>
<proteinExistence type="predicted"/>
<evidence type="ECO:0000256" key="1">
    <source>
        <dbReference type="SAM" id="MobiDB-lite"/>
    </source>
</evidence>
<gene>
    <name evidence="3" type="ORF">EDC64_101686</name>
</gene>
<feature type="chain" id="PRO_5020431120" description="Nickel/cobalt transporter regulator" evidence="2">
    <location>
        <begin position="22"/>
        <end position="244"/>
    </location>
</feature>
<feature type="region of interest" description="Disordered" evidence="1">
    <location>
        <begin position="107"/>
        <end position="244"/>
    </location>
</feature>
<dbReference type="RefSeq" id="WP_132029803.1">
    <property type="nucleotide sequence ID" value="NZ_SMAI01000001.1"/>
</dbReference>
<feature type="compositionally biased region" description="Pro residues" evidence="1">
    <location>
        <begin position="178"/>
        <end position="190"/>
    </location>
</feature>
<comment type="caution">
    <text evidence="3">The sequence shown here is derived from an EMBL/GenBank/DDBJ whole genome shotgun (WGS) entry which is preliminary data.</text>
</comment>
<feature type="compositionally biased region" description="Low complexity" evidence="1">
    <location>
        <begin position="209"/>
        <end position="222"/>
    </location>
</feature>
<dbReference type="Proteomes" id="UP000294664">
    <property type="component" value="Unassembled WGS sequence"/>
</dbReference>
<keyword evidence="4" id="KW-1185">Reference proteome</keyword>
<feature type="compositionally biased region" description="Low complexity" evidence="1">
    <location>
        <begin position="191"/>
        <end position="201"/>
    </location>
</feature>
<protein>
    <recommendedName>
        <fullName evidence="5">Nickel/cobalt transporter regulator</fullName>
    </recommendedName>
</protein>
<evidence type="ECO:0000313" key="4">
    <source>
        <dbReference type="Proteomes" id="UP000294664"/>
    </source>
</evidence>
<evidence type="ECO:0000313" key="3">
    <source>
        <dbReference type="EMBL" id="TCT08164.1"/>
    </source>
</evidence>
<sequence length="244" mass="24373">MRFRYLIALAALAGSAAPAAAQYYYPPAYVPAPGPYAPPGAYVPYGPPAYGAPVMLPPGEVRAIVRNLGYWRVGRPALTGRTYFVTAATEAGPVLLGVDAFTGRVQPVGPADPTRGIGQPPYAAPPLAARSPTPPPLPKPRPTEIEMAKTDPATPSPADAPPPVNTVPGDSGADAPPTAAPQNPPAPEAAPAPAQVVAAEPQPTPPQAAAPAARPTAPVARTGAGTATPGDVPAGIGSVVSPPK</sequence>
<dbReference type="InterPro" id="IPR003882">
    <property type="entry name" value="Pistil_extensin"/>
</dbReference>
<reference evidence="3 4" key="1">
    <citation type="submission" date="2019-03" db="EMBL/GenBank/DDBJ databases">
        <title>Genomic Encyclopedia of Type Strains, Phase IV (KMG-IV): sequencing the most valuable type-strain genomes for metagenomic binning, comparative biology and taxonomic classification.</title>
        <authorList>
            <person name="Goeker M."/>
        </authorList>
    </citation>
    <scope>NUCLEOTIDE SEQUENCE [LARGE SCALE GENOMIC DNA]</scope>
    <source>
        <strain evidence="3 4">DSM 9035</strain>
    </source>
</reference>
<evidence type="ECO:0000256" key="2">
    <source>
        <dbReference type="SAM" id="SignalP"/>
    </source>
</evidence>
<keyword evidence="2" id="KW-0732">Signal</keyword>
<dbReference type="OrthoDB" id="8457194at2"/>
<name>A0A4R3M4C8_9HYPH</name>
<dbReference type="PRINTS" id="PR01218">
    <property type="entry name" value="PSTLEXTENSIN"/>
</dbReference>
<feature type="compositionally biased region" description="Pro residues" evidence="1">
    <location>
        <begin position="154"/>
        <end position="165"/>
    </location>
</feature>
<dbReference type="EMBL" id="SMAI01000001">
    <property type="protein sequence ID" value="TCT08164.1"/>
    <property type="molecule type" value="Genomic_DNA"/>
</dbReference>
<dbReference type="AlphaFoldDB" id="A0A4R3M4C8"/>